<dbReference type="EMBL" id="CALNXJ010000003">
    <property type="protein sequence ID" value="CAH3035615.1"/>
    <property type="molecule type" value="Genomic_DNA"/>
</dbReference>
<dbReference type="PANTHER" id="PTHR19324">
    <property type="entry name" value="PERFORIN-LIKE PROTEIN 1"/>
    <property type="match status" value="1"/>
</dbReference>
<evidence type="ECO:0000313" key="2">
    <source>
        <dbReference type="EMBL" id="CAH3035615.1"/>
    </source>
</evidence>
<sequence>MLLTALPQQRIDRRDAAINICCTDFEEAYVRWDDEDNNNNNKRGGTLPEGYYDHNTRIEYCCRTDGDATEAIRLPIGSPFVLIKANTQICQKMDGMTHKPEYFAWDSEDKDPQANIHGPINVELGSNRKIKVHYCYYT</sequence>
<gene>
    <name evidence="2" type="ORF">PMEA_00016376</name>
</gene>
<dbReference type="InterPro" id="IPR031569">
    <property type="entry name" value="ApeC"/>
</dbReference>
<evidence type="ECO:0000313" key="3">
    <source>
        <dbReference type="Proteomes" id="UP001159428"/>
    </source>
</evidence>
<comment type="caution">
    <text evidence="2">The sequence shown here is derived from an EMBL/GenBank/DDBJ whole genome shotgun (WGS) entry which is preliminary data.</text>
</comment>
<protein>
    <recommendedName>
        <fullName evidence="1">Apextrin C-terminal domain-containing protein</fullName>
    </recommendedName>
</protein>
<proteinExistence type="predicted"/>
<reference evidence="2 3" key="1">
    <citation type="submission" date="2022-05" db="EMBL/GenBank/DDBJ databases">
        <authorList>
            <consortium name="Genoscope - CEA"/>
            <person name="William W."/>
        </authorList>
    </citation>
    <scope>NUCLEOTIDE SEQUENCE [LARGE SCALE GENOMIC DNA]</scope>
</reference>
<keyword evidence="3" id="KW-1185">Reference proteome</keyword>
<dbReference type="Pfam" id="PF16977">
    <property type="entry name" value="ApeC"/>
    <property type="match status" value="1"/>
</dbReference>
<evidence type="ECO:0000259" key="1">
    <source>
        <dbReference type="Pfam" id="PF16977"/>
    </source>
</evidence>
<accession>A0AAU9VT18</accession>
<name>A0AAU9VT18_9CNID</name>
<dbReference type="Proteomes" id="UP001159428">
    <property type="component" value="Unassembled WGS sequence"/>
</dbReference>
<feature type="domain" description="Apextrin C-terminal" evidence="1">
    <location>
        <begin position="19"/>
        <end position="137"/>
    </location>
</feature>
<dbReference type="PANTHER" id="PTHR19324:SF33">
    <property type="entry name" value="MUCIN-5AC"/>
    <property type="match status" value="1"/>
</dbReference>
<organism evidence="2 3">
    <name type="scientific">Pocillopora meandrina</name>
    <dbReference type="NCBI Taxonomy" id="46732"/>
    <lineage>
        <taxon>Eukaryota</taxon>
        <taxon>Metazoa</taxon>
        <taxon>Cnidaria</taxon>
        <taxon>Anthozoa</taxon>
        <taxon>Hexacorallia</taxon>
        <taxon>Scleractinia</taxon>
        <taxon>Astrocoeniina</taxon>
        <taxon>Pocilloporidae</taxon>
        <taxon>Pocillopora</taxon>
    </lineage>
</organism>
<dbReference type="AlphaFoldDB" id="A0AAU9VT18"/>